<dbReference type="Gene3D" id="3.40.190.10">
    <property type="entry name" value="Periplasmic binding protein-like II"/>
    <property type="match status" value="2"/>
</dbReference>
<dbReference type="CDD" id="cd13540">
    <property type="entry name" value="PBP2_ModA_WtpA"/>
    <property type="match status" value="1"/>
</dbReference>
<proteinExistence type="inferred from homology"/>
<dbReference type="InterPro" id="IPR022498">
    <property type="entry name" value="ABC_trnspt_W-bd_WtpA"/>
</dbReference>
<reference evidence="2" key="1">
    <citation type="submission" date="2022-01" db="EMBL/GenBank/DDBJ databases">
        <title>Draft genome of Methanogenium marinum DSM 15558.</title>
        <authorList>
            <person name="Chen S.-C."/>
            <person name="You Y.-T."/>
        </authorList>
    </citation>
    <scope>NUCLEOTIDE SEQUENCE</scope>
    <source>
        <strain evidence="2">DSM 15558</strain>
    </source>
</reference>
<protein>
    <submittedName>
        <fullName evidence="2">Tungstate ABC transporter substrate-binding protein WtpA</fullName>
    </submittedName>
</protein>
<dbReference type="RefSeq" id="WP_274925138.1">
    <property type="nucleotide sequence ID" value="NZ_JAKELO010000002.1"/>
</dbReference>
<dbReference type="InterPro" id="IPR050682">
    <property type="entry name" value="ModA/WtpA"/>
</dbReference>
<dbReference type="Pfam" id="PF13531">
    <property type="entry name" value="SBP_bac_11"/>
    <property type="match status" value="1"/>
</dbReference>
<gene>
    <name evidence="2" type="primary">wtpA</name>
    <name evidence="2" type="ORF">L0665_07815</name>
</gene>
<comment type="similarity">
    <text evidence="1">Belongs to the bacterial solute-binding protein 1 family. WtpA subfamily.</text>
</comment>
<dbReference type="AlphaFoldDB" id="A0A9Q4KVU6"/>
<dbReference type="SUPFAM" id="SSF53850">
    <property type="entry name" value="Periplasmic binding protein-like II"/>
    <property type="match status" value="1"/>
</dbReference>
<keyword evidence="3" id="KW-1185">Reference proteome</keyword>
<evidence type="ECO:0000313" key="3">
    <source>
        <dbReference type="Proteomes" id="UP001143747"/>
    </source>
</evidence>
<dbReference type="GO" id="GO:1901359">
    <property type="term" value="F:tungstate binding"/>
    <property type="evidence" value="ECO:0007669"/>
    <property type="project" value="InterPro"/>
</dbReference>
<dbReference type="NCBIfam" id="TIGR03730">
    <property type="entry name" value="tungstate_WtpA"/>
    <property type="match status" value="1"/>
</dbReference>
<comment type="caution">
    <text evidence="2">The sequence shown here is derived from an EMBL/GenBank/DDBJ whole genome shotgun (WGS) entry which is preliminary data.</text>
</comment>
<dbReference type="GO" id="GO:0015689">
    <property type="term" value="P:molybdate ion transport"/>
    <property type="evidence" value="ECO:0007669"/>
    <property type="project" value="TreeGrafter"/>
</dbReference>
<name>A0A9Q4KVU6_9EURY</name>
<evidence type="ECO:0000313" key="2">
    <source>
        <dbReference type="EMBL" id="MDE4908511.1"/>
    </source>
</evidence>
<dbReference type="PANTHER" id="PTHR30632">
    <property type="entry name" value="MOLYBDATE-BINDING PERIPLASMIC PROTEIN"/>
    <property type="match status" value="1"/>
</dbReference>
<dbReference type="Proteomes" id="UP001143747">
    <property type="component" value="Unassembled WGS sequence"/>
</dbReference>
<evidence type="ECO:0000256" key="1">
    <source>
        <dbReference type="ARBA" id="ARBA00009438"/>
    </source>
</evidence>
<dbReference type="EMBL" id="JAKELO010000002">
    <property type="protein sequence ID" value="MDE4908511.1"/>
    <property type="molecule type" value="Genomic_DNA"/>
</dbReference>
<sequence length="327" mass="36168">MAICIVVVTLITAAGCSDTTGKTVINVVPAGSLLGPMETMEAEYEALHPEIDIRSEGHGSIQCIRQVTDLHRDFDVVIVADESLIPDMMYVPREDGNGTYATSYTPLARNEMVIAYTNLSQYADEFTKENWMEILRRPDVRTGISNPMLDASGYRGLMVLLLAENYYDTEGLFDTIISRNLAQEPVVVRNGTTAKVILPEMMKTSGPGLVIRDGSVYLLSLLEAGGIDYAFEYRSVAEEHGLRYISLPPEIDLSTPVYADQYDDVSVTLGYQRFSSIGSERTGRPIVYGITVPTTATHPEEGEQFAQFVLQSMEAGYDAWPRPYSET</sequence>
<dbReference type="PANTHER" id="PTHR30632:SF16">
    <property type="entry name" value="MOLYBDATE_TUNGSTATE-BINDING PROTEIN WTPA"/>
    <property type="match status" value="1"/>
</dbReference>
<organism evidence="2 3">
    <name type="scientific">Methanogenium marinum</name>
    <dbReference type="NCBI Taxonomy" id="348610"/>
    <lineage>
        <taxon>Archaea</taxon>
        <taxon>Methanobacteriati</taxon>
        <taxon>Methanobacteriota</taxon>
        <taxon>Stenosarchaea group</taxon>
        <taxon>Methanomicrobia</taxon>
        <taxon>Methanomicrobiales</taxon>
        <taxon>Methanomicrobiaceae</taxon>
        <taxon>Methanogenium</taxon>
    </lineage>
</organism>
<accession>A0A9Q4KVU6</accession>
<dbReference type="GO" id="GO:0030973">
    <property type="term" value="F:molybdate ion binding"/>
    <property type="evidence" value="ECO:0007669"/>
    <property type="project" value="TreeGrafter"/>
</dbReference>